<organism evidence="1 2">
    <name type="scientific">Paramuricea clavata</name>
    <name type="common">Red gorgonian</name>
    <name type="synonym">Violescent sea-whip</name>
    <dbReference type="NCBI Taxonomy" id="317549"/>
    <lineage>
        <taxon>Eukaryota</taxon>
        <taxon>Metazoa</taxon>
        <taxon>Cnidaria</taxon>
        <taxon>Anthozoa</taxon>
        <taxon>Octocorallia</taxon>
        <taxon>Malacalcyonacea</taxon>
        <taxon>Plexauridae</taxon>
        <taxon>Paramuricea</taxon>
    </lineage>
</organism>
<dbReference type="AlphaFoldDB" id="A0A6S7GZI4"/>
<dbReference type="EMBL" id="CACRXK020002725">
    <property type="protein sequence ID" value="CAB3995759.1"/>
    <property type="molecule type" value="Genomic_DNA"/>
</dbReference>
<keyword evidence="2" id="KW-1185">Reference proteome</keyword>
<dbReference type="GO" id="GO:0005829">
    <property type="term" value="C:cytosol"/>
    <property type="evidence" value="ECO:0007669"/>
    <property type="project" value="TreeGrafter"/>
</dbReference>
<gene>
    <name evidence="1" type="ORF">PACLA_8A080328</name>
</gene>
<accession>A0A6S7GZI4</accession>
<name>A0A6S7GZI4_PARCT</name>
<reference evidence="1" key="1">
    <citation type="submission" date="2020-04" db="EMBL/GenBank/DDBJ databases">
        <authorList>
            <person name="Alioto T."/>
            <person name="Alioto T."/>
            <person name="Gomez Garrido J."/>
        </authorList>
    </citation>
    <scope>NUCLEOTIDE SEQUENCE</scope>
    <source>
        <strain evidence="1">A484AB</strain>
    </source>
</reference>
<dbReference type="GO" id="GO:0009263">
    <property type="term" value="P:deoxyribonucleotide biosynthetic process"/>
    <property type="evidence" value="ECO:0007669"/>
    <property type="project" value="InterPro"/>
</dbReference>
<dbReference type="InterPro" id="IPR000358">
    <property type="entry name" value="RNR_small_fam"/>
</dbReference>
<dbReference type="Proteomes" id="UP001152795">
    <property type="component" value="Unassembled WGS sequence"/>
</dbReference>
<protein>
    <submittedName>
        <fullName evidence="1">Uncharacterized protein F54H12.2-like</fullName>
    </submittedName>
</protein>
<dbReference type="PANTHER" id="PTHR23409">
    <property type="entry name" value="RIBONUCLEOSIDE-DIPHOSPHATE REDUCTASE SMALL CHAIN"/>
    <property type="match status" value="1"/>
</dbReference>
<comment type="caution">
    <text evidence="1">The sequence shown here is derived from an EMBL/GenBank/DDBJ whole genome shotgun (WGS) entry which is preliminary data.</text>
</comment>
<dbReference type="PANTHER" id="PTHR23409:SF21">
    <property type="entry name" value="CAPSID PROTEIN"/>
    <property type="match status" value="1"/>
</dbReference>
<dbReference type="OrthoDB" id="5975932at2759"/>
<sequence length="293" mass="32694">MDIANPTTARDAVNAGLRARYVFSKTSGIIEMAGPIFSDVFMTERLLLSYVDLKVILNRSSNEFCLMASEDDVHFRVKLTDAYLKIRKVKVSPSISVAHEITLKKGPSIYPIRRVECKSFIVSAGNPSLRKDNMFNGLVPKIFVFGLVESEAFNGAFKKNPYNFQHFNVSSIGITVNGEEMPFKPLKLSFGANPRYIEAFSTLFSGTGKMYYNTGNDISRKEFPKGYAVYAFDLTPDMCGVSPHFNVVQKGNLAIDIQFSRAPTVAVSLVCYGDFENTIHIDSERNVVYDYSG</sequence>
<dbReference type="GO" id="GO:0004748">
    <property type="term" value="F:ribonucleoside-diphosphate reductase activity, thioredoxin disulfide as acceptor"/>
    <property type="evidence" value="ECO:0007669"/>
    <property type="project" value="TreeGrafter"/>
</dbReference>
<proteinExistence type="predicted"/>
<evidence type="ECO:0000313" key="2">
    <source>
        <dbReference type="Proteomes" id="UP001152795"/>
    </source>
</evidence>
<evidence type="ECO:0000313" key="1">
    <source>
        <dbReference type="EMBL" id="CAB3995759.1"/>
    </source>
</evidence>